<organism evidence="2 3">
    <name type="scientific">Candidatus Magasanikbacteria bacterium GW2011_GWC2_41_17</name>
    <dbReference type="NCBI Taxonomy" id="1619048"/>
    <lineage>
        <taxon>Bacteria</taxon>
        <taxon>Candidatus Magasanikiibacteriota</taxon>
    </lineage>
</organism>
<evidence type="ECO:0000313" key="2">
    <source>
        <dbReference type="EMBL" id="KKR99296.1"/>
    </source>
</evidence>
<reference evidence="2 3" key="1">
    <citation type="journal article" date="2015" name="Nature">
        <title>rRNA introns, odd ribosomes, and small enigmatic genomes across a large radiation of phyla.</title>
        <authorList>
            <person name="Brown C.T."/>
            <person name="Hug L.A."/>
            <person name="Thomas B.C."/>
            <person name="Sharon I."/>
            <person name="Castelle C.J."/>
            <person name="Singh A."/>
            <person name="Wilkins M.J."/>
            <person name="Williams K.H."/>
            <person name="Banfield J.F."/>
        </authorList>
    </citation>
    <scope>NUCLEOTIDE SEQUENCE [LARGE SCALE GENOMIC DNA]</scope>
</reference>
<proteinExistence type="predicted"/>
<dbReference type="InterPro" id="IPR024414">
    <property type="entry name" value="Uncharacterised_PrgI"/>
</dbReference>
<sequence length="142" mass="16065">MQQFTVPQFIDVEDKIFGPITVRQFIILLVDGLVLFVCYKLADLVLFVILLAIFGGIGLILAFVKINGQPFHYFILNFLQTMQKSPVRVWQKQYTNAELKKMSQIEKVVAPIVIPHKNLPGASKLSEMALLVDTGGVYRPEE</sequence>
<gene>
    <name evidence="2" type="ORF">UU49_C0008G0016</name>
</gene>
<keyword evidence="1" id="KW-1133">Transmembrane helix</keyword>
<dbReference type="STRING" id="1619048.UU49_C0008G0016"/>
<evidence type="ECO:0000256" key="1">
    <source>
        <dbReference type="SAM" id="Phobius"/>
    </source>
</evidence>
<evidence type="ECO:0000313" key="3">
    <source>
        <dbReference type="Proteomes" id="UP000034108"/>
    </source>
</evidence>
<evidence type="ECO:0008006" key="4">
    <source>
        <dbReference type="Google" id="ProtNLM"/>
    </source>
</evidence>
<dbReference type="AlphaFoldDB" id="A0A0G0VI23"/>
<feature type="transmembrane region" description="Helical" evidence="1">
    <location>
        <begin position="44"/>
        <end position="64"/>
    </location>
</feature>
<name>A0A0G0VI23_9BACT</name>
<dbReference type="Proteomes" id="UP000034108">
    <property type="component" value="Unassembled WGS sequence"/>
</dbReference>
<dbReference type="EMBL" id="LCAV01000008">
    <property type="protein sequence ID" value="KKR99296.1"/>
    <property type="molecule type" value="Genomic_DNA"/>
</dbReference>
<feature type="transmembrane region" description="Helical" evidence="1">
    <location>
        <begin position="20"/>
        <end position="39"/>
    </location>
</feature>
<keyword evidence="1" id="KW-0812">Transmembrane</keyword>
<keyword evidence="1" id="KW-0472">Membrane</keyword>
<comment type="caution">
    <text evidence="2">The sequence shown here is derived from an EMBL/GenBank/DDBJ whole genome shotgun (WGS) entry which is preliminary data.</text>
</comment>
<dbReference type="Pfam" id="PF12666">
    <property type="entry name" value="PrgI"/>
    <property type="match status" value="1"/>
</dbReference>
<protein>
    <recommendedName>
        <fullName evidence="4">PrgI family protein</fullName>
    </recommendedName>
</protein>
<accession>A0A0G0VI23</accession>